<evidence type="ECO:0000256" key="4">
    <source>
        <dbReference type="ARBA" id="ARBA00007237"/>
    </source>
</evidence>
<reference evidence="15 16" key="1">
    <citation type="journal article" date="2011" name="J. Bacteriol.">
        <title>Genome sequence of 'Pedosphaera parvula' Ellin514, an aerobic Verrucomicrobial isolate from pasture soil.</title>
        <authorList>
            <person name="Kant R."/>
            <person name="van Passel M.W."/>
            <person name="Sangwan P."/>
            <person name="Palva A."/>
            <person name="Lucas S."/>
            <person name="Copeland A."/>
            <person name="Lapidus A."/>
            <person name="Glavina Del Rio T."/>
            <person name="Dalin E."/>
            <person name="Tice H."/>
            <person name="Bruce D."/>
            <person name="Goodwin L."/>
            <person name="Pitluck S."/>
            <person name="Chertkov O."/>
            <person name="Larimer F.W."/>
            <person name="Land M.L."/>
            <person name="Hauser L."/>
            <person name="Brettin T.S."/>
            <person name="Detter J.C."/>
            <person name="Han S."/>
            <person name="de Vos W.M."/>
            <person name="Janssen P.H."/>
            <person name="Smidt H."/>
        </authorList>
    </citation>
    <scope>NUCLEOTIDE SEQUENCE [LARGE SCALE GENOMIC DNA]</scope>
    <source>
        <strain evidence="15 16">Ellin514</strain>
    </source>
</reference>
<dbReference type="GO" id="GO:0000103">
    <property type="term" value="P:sulfate assimilation"/>
    <property type="evidence" value="ECO:0007669"/>
    <property type="project" value="UniProtKB-UniRule"/>
</dbReference>
<dbReference type="PROSITE" id="PS51722">
    <property type="entry name" value="G_TR_2"/>
    <property type="match status" value="1"/>
</dbReference>
<dbReference type="InterPro" id="IPR002891">
    <property type="entry name" value="APS"/>
</dbReference>
<dbReference type="UniPathway" id="UPA00140">
    <property type="reaction ID" value="UER00205"/>
</dbReference>
<dbReference type="SUPFAM" id="SSF52540">
    <property type="entry name" value="P-loop containing nucleoside triphosphate hydrolases"/>
    <property type="match status" value="2"/>
</dbReference>
<dbReference type="NCBIfam" id="TIGR02034">
    <property type="entry name" value="CysN"/>
    <property type="match status" value="1"/>
</dbReference>
<keyword evidence="7 13" id="KW-0547">Nucleotide-binding</keyword>
<evidence type="ECO:0000256" key="3">
    <source>
        <dbReference type="ARBA" id="ARBA00005438"/>
    </source>
</evidence>
<evidence type="ECO:0000256" key="9">
    <source>
        <dbReference type="ARBA" id="ARBA00022840"/>
    </source>
</evidence>
<keyword evidence="16" id="KW-1185">Reference proteome</keyword>
<dbReference type="EC" id="2.7.1.25" evidence="13"/>
<evidence type="ECO:0000313" key="16">
    <source>
        <dbReference type="Proteomes" id="UP000003688"/>
    </source>
</evidence>
<dbReference type="PANTHER" id="PTHR23115">
    <property type="entry name" value="TRANSLATION FACTOR"/>
    <property type="match status" value="1"/>
</dbReference>
<dbReference type="InterPro" id="IPR054696">
    <property type="entry name" value="GTP-eEF1A_C"/>
</dbReference>
<feature type="active site" description="Phosphoserine intermediate" evidence="13">
    <location>
        <position position="543"/>
    </location>
</feature>
<evidence type="ECO:0000256" key="12">
    <source>
        <dbReference type="ARBA" id="ARBA00049370"/>
    </source>
</evidence>
<comment type="function">
    <text evidence="2">APS kinase catalyzes the synthesis of activated sulfate.</text>
</comment>
<feature type="domain" description="Tr-type G" evidence="14">
    <location>
        <begin position="16"/>
        <end position="227"/>
    </location>
</feature>
<evidence type="ECO:0000256" key="6">
    <source>
        <dbReference type="ARBA" id="ARBA00022695"/>
    </source>
</evidence>
<evidence type="ECO:0000256" key="10">
    <source>
        <dbReference type="ARBA" id="ARBA00023134"/>
    </source>
</evidence>
<dbReference type="HAMAP" id="MF_00065">
    <property type="entry name" value="Adenylyl_sulf_kinase"/>
    <property type="match status" value="1"/>
</dbReference>
<evidence type="ECO:0000313" key="15">
    <source>
        <dbReference type="EMBL" id="EEF59180.1"/>
    </source>
</evidence>
<comment type="pathway">
    <text evidence="13">Sulfur metabolism; hydrogen sulfide biosynthesis; sulfite from sulfate: step 2/3.</text>
</comment>
<accession>B9XLS3</accession>
<comment type="similarity">
    <text evidence="3">In the C-terminal section; belongs to the APS kinase family.</text>
</comment>
<proteinExistence type="inferred from homology"/>
<keyword evidence="6 15" id="KW-0548">Nucleotidyltransferase</keyword>
<comment type="caution">
    <text evidence="15">The sequence shown here is derived from an EMBL/GenBank/DDBJ whole genome shotgun (WGS) entry which is preliminary data.</text>
</comment>
<evidence type="ECO:0000256" key="13">
    <source>
        <dbReference type="HAMAP-Rule" id="MF_00065"/>
    </source>
</evidence>
<comment type="catalytic activity">
    <reaction evidence="1 13">
        <text>adenosine 5'-phosphosulfate + ATP = 3'-phosphoadenylyl sulfate + ADP + H(+)</text>
        <dbReference type="Rhea" id="RHEA:24152"/>
        <dbReference type="ChEBI" id="CHEBI:15378"/>
        <dbReference type="ChEBI" id="CHEBI:30616"/>
        <dbReference type="ChEBI" id="CHEBI:58243"/>
        <dbReference type="ChEBI" id="CHEBI:58339"/>
        <dbReference type="ChEBI" id="CHEBI:456216"/>
        <dbReference type="EC" id="2.7.1.25"/>
    </reaction>
</comment>
<dbReference type="InterPro" id="IPR027417">
    <property type="entry name" value="P-loop_NTPase"/>
</dbReference>
<dbReference type="InterPro" id="IPR000795">
    <property type="entry name" value="T_Tr_GTP-bd_dom"/>
</dbReference>
<comment type="similarity">
    <text evidence="13">Belongs to the APS kinase family.</text>
</comment>
<evidence type="ECO:0000256" key="1">
    <source>
        <dbReference type="ARBA" id="ARBA00001823"/>
    </source>
</evidence>
<feature type="binding site" evidence="13">
    <location>
        <begin position="469"/>
        <end position="476"/>
    </location>
    <ligand>
        <name>ATP</name>
        <dbReference type="ChEBI" id="CHEBI:30616"/>
    </ligand>
</feature>
<dbReference type="Gene3D" id="2.40.30.10">
    <property type="entry name" value="Translation factors"/>
    <property type="match status" value="2"/>
</dbReference>
<protein>
    <recommendedName>
        <fullName evidence="13">Adenylyl-sulfate kinase</fullName>
        <ecNumber evidence="13">2.7.1.25</ecNumber>
    </recommendedName>
    <alternativeName>
        <fullName evidence="13">APS kinase</fullName>
    </alternativeName>
    <alternativeName>
        <fullName evidence="13">ATP adenosine-5'-phosphosulfate 3'-phosphotransferase</fullName>
    </alternativeName>
    <alternativeName>
        <fullName evidence="13">Adenosine-5'-phosphosulfate kinase</fullName>
    </alternativeName>
</protein>
<keyword evidence="11" id="KW-0511">Multifunctional enzyme</keyword>
<dbReference type="AlphaFoldDB" id="B9XLS3"/>
<dbReference type="CDD" id="cd03695">
    <property type="entry name" value="CysN_NodQ_II"/>
    <property type="match status" value="1"/>
</dbReference>
<name>B9XLS3_PEDPL</name>
<dbReference type="CDD" id="cd02027">
    <property type="entry name" value="APSK"/>
    <property type="match status" value="1"/>
</dbReference>
<keyword evidence="8 13" id="KW-0418">Kinase</keyword>
<evidence type="ECO:0000256" key="5">
    <source>
        <dbReference type="ARBA" id="ARBA00022679"/>
    </source>
</evidence>
<dbReference type="InterPro" id="IPR044138">
    <property type="entry name" value="CysN_II"/>
</dbReference>
<keyword evidence="9 13" id="KW-0067">ATP-binding</keyword>
<dbReference type="CDD" id="cd04166">
    <property type="entry name" value="CysN_ATPS"/>
    <property type="match status" value="1"/>
</dbReference>
<evidence type="ECO:0000256" key="2">
    <source>
        <dbReference type="ARBA" id="ARBA00002357"/>
    </source>
</evidence>
<comment type="catalytic activity">
    <reaction evidence="12">
        <text>sulfate + ATP + H(+) = adenosine 5'-phosphosulfate + diphosphate</text>
        <dbReference type="Rhea" id="RHEA:18133"/>
        <dbReference type="ChEBI" id="CHEBI:15378"/>
        <dbReference type="ChEBI" id="CHEBI:16189"/>
        <dbReference type="ChEBI" id="CHEBI:30616"/>
        <dbReference type="ChEBI" id="CHEBI:33019"/>
        <dbReference type="ChEBI" id="CHEBI:58243"/>
        <dbReference type="EC" id="2.7.7.4"/>
    </reaction>
</comment>
<dbReference type="GO" id="GO:0070814">
    <property type="term" value="P:hydrogen sulfide biosynthetic process"/>
    <property type="evidence" value="ECO:0007669"/>
    <property type="project" value="UniProtKB-UniRule"/>
</dbReference>
<keyword evidence="5 13" id="KW-0808">Transferase</keyword>
<dbReference type="InterPro" id="IPR050100">
    <property type="entry name" value="TRAFAC_GTPase_members"/>
</dbReference>
<keyword evidence="13" id="KW-0597">Phosphoprotein</keyword>
<sequence>MSMLSTPFMNSTSTPTEQLKIVIVGHVDHGKSTFVGRLFHDTGSLPEGKLEQLQKIAERRGVPFEWANLMDALQSERDQNITIDTAQIWFQTKKRQYVIIDAPGHKEFLKNMITGAANAEAALLLIDANEGIQEQSRRHGYLLNLLGIRQIAVLVNKMDLQGYSQERFNQIEKDYRAFLKTIGVEPKLFIPIAAKHGDNIASKSANMTWWQGATVLEALDQFKVSDLPDNQPLRFPIQDVYRFDDRRILAGRIEAGSVKVGDKLLFSPSNKVSTVKTIERWNAPVSESANAGESIGITLTEQIFVERGAVAALETAPPYELNRFKARLFWLGRQPFKQGKIYKLKLATQEADCEIESIEKIIDASTLETISREGEKPYVGRHEVAELTIRTKRAVAFDKHIEIVPTGRFVIVDGFEVSGGGIVAEDNYPKRTSDSLQKSNNIFWSKGKVTAKQRALVNGHSGCVLWLTGLSGAGKSSIANELERELFNIGKHAYVLDGDNIRHGLGSDLGFSPEDRKENIRRVGEVAKLMADAGIICITAFISPYRADRDLVRKMLEGSDNQFVEVYVNAPVEICEQRDPKGLYAKARANEIKEFTGISAPYEAPLRAELELQTSKLTVAESVAKVLDFLNVQDEGTTVSI</sequence>
<dbReference type="GO" id="GO:0004020">
    <property type="term" value="F:adenylylsulfate kinase activity"/>
    <property type="evidence" value="ECO:0007669"/>
    <property type="project" value="UniProtKB-UniRule"/>
</dbReference>
<dbReference type="NCBIfam" id="NF003013">
    <property type="entry name" value="PRK03846.1"/>
    <property type="match status" value="1"/>
</dbReference>
<dbReference type="Proteomes" id="UP000003688">
    <property type="component" value="Unassembled WGS sequence"/>
</dbReference>
<dbReference type="Pfam" id="PF01583">
    <property type="entry name" value="APS_kinase"/>
    <property type="match status" value="1"/>
</dbReference>
<dbReference type="Pfam" id="PF22594">
    <property type="entry name" value="GTP-eEF1A_C"/>
    <property type="match status" value="1"/>
</dbReference>
<dbReference type="GO" id="GO:0005524">
    <property type="term" value="F:ATP binding"/>
    <property type="evidence" value="ECO:0007669"/>
    <property type="project" value="UniProtKB-UniRule"/>
</dbReference>
<evidence type="ECO:0000256" key="11">
    <source>
        <dbReference type="ARBA" id="ARBA00023268"/>
    </source>
</evidence>
<dbReference type="GO" id="GO:0004781">
    <property type="term" value="F:sulfate adenylyltransferase (ATP) activity"/>
    <property type="evidence" value="ECO:0007669"/>
    <property type="project" value="UniProtKB-EC"/>
</dbReference>
<gene>
    <name evidence="13" type="primary">cysC</name>
    <name evidence="15" type="ORF">Cflav_PD2385</name>
</gene>
<dbReference type="SUPFAM" id="SSF50447">
    <property type="entry name" value="Translation proteins"/>
    <property type="match status" value="1"/>
</dbReference>
<comment type="function">
    <text evidence="13">Catalyzes the synthesis of activated sulfate.</text>
</comment>
<dbReference type="STRING" id="320771.Cflav_PD2385"/>
<dbReference type="FunFam" id="3.40.50.300:FF:000212">
    <property type="entry name" value="Adenylyl-sulfate kinase"/>
    <property type="match status" value="1"/>
</dbReference>
<dbReference type="Gene3D" id="3.40.50.300">
    <property type="entry name" value="P-loop containing nucleotide triphosphate hydrolases"/>
    <property type="match status" value="2"/>
</dbReference>
<dbReference type="GO" id="GO:0005525">
    <property type="term" value="F:GTP binding"/>
    <property type="evidence" value="ECO:0007669"/>
    <property type="project" value="UniProtKB-KW"/>
</dbReference>
<dbReference type="Pfam" id="PF00009">
    <property type="entry name" value="GTP_EFTU"/>
    <property type="match status" value="1"/>
</dbReference>
<evidence type="ECO:0000256" key="8">
    <source>
        <dbReference type="ARBA" id="ARBA00022777"/>
    </source>
</evidence>
<dbReference type="SUPFAM" id="SSF50465">
    <property type="entry name" value="EF-Tu/eEF-1alpha/eIF2-gamma C-terminal domain"/>
    <property type="match status" value="1"/>
</dbReference>
<organism evidence="15 16">
    <name type="scientific">Pedosphaera parvula (strain Ellin514)</name>
    <dbReference type="NCBI Taxonomy" id="320771"/>
    <lineage>
        <taxon>Bacteria</taxon>
        <taxon>Pseudomonadati</taxon>
        <taxon>Verrucomicrobiota</taxon>
        <taxon>Pedosphaerae</taxon>
        <taxon>Pedosphaerales</taxon>
        <taxon>Pedosphaeraceae</taxon>
        <taxon>Pedosphaera</taxon>
    </lineage>
</organism>
<dbReference type="InterPro" id="IPR041757">
    <property type="entry name" value="CysN_GTP-bd"/>
</dbReference>
<keyword evidence="10" id="KW-0342">GTP-binding</keyword>
<dbReference type="PRINTS" id="PR00315">
    <property type="entry name" value="ELONGATNFCT"/>
</dbReference>
<evidence type="ECO:0000256" key="7">
    <source>
        <dbReference type="ARBA" id="ARBA00022741"/>
    </source>
</evidence>
<dbReference type="InterPro" id="IPR059117">
    <property type="entry name" value="APS_kinase_dom"/>
</dbReference>
<dbReference type="GO" id="GO:0003924">
    <property type="term" value="F:GTPase activity"/>
    <property type="evidence" value="ECO:0007669"/>
    <property type="project" value="InterPro"/>
</dbReference>
<dbReference type="InterPro" id="IPR009000">
    <property type="entry name" value="Transl_B-barrel_sf"/>
</dbReference>
<dbReference type="InterPro" id="IPR011779">
    <property type="entry name" value="SO4_adenylTrfase_lsu"/>
</dbReference>
<dbReference type="InterPro" id="IPR009001">
    <property type="entry name" value="Transl_elong_EF1A/Init_IF2_C"/>
</dbReference>
<dbReference type="NCBIfam" id="TIGR00455">
    <property type="entry name" value="apsK"/>
    <property type="match status" value="1"/>
</dbReference>
<dbReference type="EMBL" id="ABOX02000031">
    <property type="protein sequence ID" value="EEF59180.1"/>
    <property type="molecule type" value="Genomic_DNA"/>
</dbReference>
<comment type="similarity">
    <text evidence="4">In the N-terminal section; belongs to the TRAFAC class translation factor GTPase superfamily. Classic translation factor GTPase family. CysN/NodQ subfamily.</text>
</comment>
<evidence type="ECO:0000259" key="14">
    <source>
        <dbReference type="PROSITE" id="PS51722"/>
    </source>
</evidence>